<dbReference type="SUPFAM" id="SSF82689">
    <property type="entry name" value="Mechanosensitive channel protein MscS (YggB), C-terminal domain"/>
    <property type="match status" value="1"/>
</dbReference>
<evidence type="ECO:0000256" key="7">
    <source>
        <dbReference type="SAM" id="Phobius"/>
    </source>
</evidence>
<comment type="subcellular location">
    <subcellularLocation>
        <location evidence="1">Cell membrane</location>
        <topology evidence="1">Multi-pass membrane protein</topology>
    </subcellularLocation>
</comment>
<dbReference type="InterPro" id="IPR045275">
    <property type="entry name" value="MscS_archaea/bacteria_type"/>
</dbReference>
<evidence type="ECO:0000256" key="6">
    <source>
        <dbReference type="ARBA" id="ARBA00023136"/>
    </source>
</evidence>
<dbReference type="SUPFAM" id="SSF50182">
    <property type="entry name" value="Sm-like ribonucleoproteins"/>
    <property type="match status" value="1"/>
</dbReference>
<feature type="transmembrane region" description="Helical" evidence="7">
    <location>
        <begin position="26"/>
        <end position="45"/>
    </location>
</feature>
<proteinExistence type="inferred from homology"/>
<dbReference type="AlphaFoldDB" id="A0A8J7P823"/>
<dbReference type="Pfam" id="PF21082">
    <property type="entry name" value="MS_channel_3rd"/>
    <property type="match status" value="1"/>
</dbReference>
<organism evidence="10 11">
    <name type="scientific">Candidatus Obscuribacter phosphatis</name>
    <dbReference type="NCBI Taxonomy" id="1906157"/>
    <lineage>
        <taxon>Bacteria</taxon>
        <taxon>Bacillati</taxon>
        <taxon>Candidatus Melainabacteria</taxon>
        <taxon>Candidatus Obscuribacterales</taxon>
        <taxon>Candidatus Obscuribacteraceae</taxon>
        <taxon>Candidatus Obscuribacter</taxon>
    </lineage>
</organism>
<sequence>MHKPGLGNRELISLDLSGAGAPGYRLLPLALTLALSFVLLLFGFFNAASAETREDSEASAEEQPGYVYVDGQRVIGVFGSNGPLTKTERVKLIQSRLDNIYALHDFNAEEFHPVPDEFGTRIFYKDQVVMLVSNEEAKSIKISSAGLAEDYIKRLKAVAEQYKQDSRPGRLALGAAGVIVGLLLLTIFVSNLSNLSQLVSKYLVLRVQTSFKDARAKGAVIKDLLELSVTFLTRTFFFGFFLALLHFYIFSALNFFPWTKIYGLQLMNKTITPLSSGLHSLSEYIPNFFVLMVIGYLTYGVLVVLRFFFDEVSKSNLTLQDFDPDWAEPTYKLIKALTIFMALVVAAPYLPGWDSPAFKQIGLFIGLLISLGSTGAIGHLVAGVVLTYTRAFKLGDRVKIGDHVGDVVERTLFTTRIKTIKNEMITIHNGQLVTTDITNYSSKTKEQGLILHTSVTIGYDAPWRQVHELLIKAAKECPEIMEEPEPFVLQRALNDFYVEYELNAYTRHAENMVGIYSQLHAAIQDCFNASGVEIMSPHYASLRDGNEITIPTKERSKDYSVPGFKVESVKAK</sequence>
<dbReference type="GO" id="GO:0005886">
    <property type="term" value="C:plasma membrane"/>
    <property type="evidence" value="ECO:0007669"/>
    <property type="project" value="UniProtKB-SubCell"/>
</dbReference>
<dbReference type="Proteomes" id="UP000664277">
    <property type="component" value="Unassembled WGS sequence"/>
</dbReference>
<gene>
    <name evidence="10" type="ORF">J0M35_07290</name>
</gene>
<feature type="transmembrane region" description="Helical" evidence="7">
    <location>
        <begin position="236"/>
        <end position="256"/>
    </location>
</feature>
<protein>
    <submittedName>
        <fullName evidence="10">Mechanosensitive ion channel family protein</fullName>
    </submittedName>
</protein>
<reference evidence="10" key="1">
    <citation type="submission" date="2021-02" db="EMBL/GenBank/DDBJ databases">
        <title>Genome-Resolved Metagenomics of a Microbial Community Performing Photosynthetic Biological Nutrient Removal.</title>
        <authorList>
            <person name="Mcdaniel E.A."/>
        </authorList>
    </citation>
    <scope>NUCLEOTIDE SEQUENCE</scope>
    <source>
        <strain evidence="10">UWPOB_OBS1</strain>
    </source>
</reference>
<evidence type="ECO:0000256" key="5">
    <source>
        <dbReference type="ARBA" id="ARBA00022989"/>
    </source>
</evidence>
<dbReference type="EMBL" id="JAFLCK010000008">
    <property type="protein sequence ID" value="MBN8660151.1"/>
    <property type="molecule type" value="Genomic_DNA"/>
</dbReference>
<dbReference type="Gene3D" id="2.30.30.60">
    <property type="match status" value="1"/>
</dbReference>
<keyword evidence="6 7" id="KW-0472">Membrane</keyword>
<keyword evidence="4 7" id="KW-0812">Transmembrane</keyword>
<keyword evidence="5 7" id="KW-1133">Transmembrane helix</keyword>
<feature type="domain" description="Mechanosensitive ion channel MscS" evidence="8">
    <location>
        <begin position="377"/>
        <end position="441"/>
    </location>
</feature>
<dbReference type="InterPro" id="IPR010920">
    <property type="entry name" value="LSM_dom_sf"/>
</dbReference>
<feature type="transmembrane region" description="Helical" evidence="7">
    <location>
        <begin position="362"/>
        <end position="388"/>
    </location>
</feature>
<feature type="transmembrane region" description="Helical" evidence="7">
    <location>
        <begin position="171"/>
        <end position="192"/>
    </location>
</feature>
<dbReference type="InterPro" id="IPR023408">
    <property type="entry name" value="MscS_beta-dom_sf"/>
</dbReference>
<evidence type="ECO:0000259" key="8">
    <source>
        <dbReference type="Pfam" id="PF00924"/>
    </source>
</evidence>
<evidence type="ECO:0000256" key="1">
    <source>
        <dbReference type="ARBA" id="ARBA00004651"/>
    </source>
</evidence>
<comment type="caution">
    <text evidence="10">The sequence shown here is derived from an EMBL/GenBank/DDBJ whole genome shotgun (WGS) entry which is preliminary data.</text>
</comment>
<dbReference type="PANTHER" id="PTHR30221:SF18">
    <property type="entry name" value="SLL0590 PROTEIN"/>
    <property type="match status" value="1"/>
</dbReference>
<evidence type="ECO:0000313" key="10">
    <source>
        <dbReference type="EMBL" id="MBN8660151.1"/>
    </source>
</evidence>
<evidence type="ECO:0000256" key="4">
    <source>
        <dbReference type="ARBA" id="ARBA00022692"/>
    </source>
</evidence>
<dbReference type="GO" id="GO:0008381">
    <property type="term" value="F:mechanosensitive monoatomic ion channel activity"/>
    <property type="evidence" value="ECO:0007669"/>
    <property type="project" value="InterPro"/>
</dbReference>
<evidence type="ECO:0000256" key="3">
    <source>
        <dbReference type="ARBA" id="ARBA00022475"/>
    </source>
</evidence>
<feature type="domain" description="Mechanosensitive ion channel MscS C-terminal" evidence="9">
    <location>
        <begin position="453"/>
        <end position="534"/>
    </location>
</feature>
<dbReference type="Pfam" id="PF00924">
    <property type="entry name" value="MS_channel_2nd"/>
    <property type="match status" value="1"/>
</dbReference>
<feature type="transmembrane region" description="Helical" evidence="7">
    <location>
        <begin position="329"/>
        <end position="350"/>
    </location>
</feature>
<evidence type="ECO:0000313" key="11">
    <source>
        <dbReference type="Proteomes" id="UP000664277"/>
    </source>
</evidence>
<feature type="transmembrane region" description="Helical" evidence="7">
    <location>
        <begin position="288"/>
        <end position="309"/>
    </location>
</feature>
<accession>A0A8J7P823</accession>
<evidence type="ECO:0000256" key="2">
    <source>
        <dbReference type="ARBA" id="ARBA00008017"/>
    </source>
</evidence>
<dbReference type="PANTHER" id="PTHR30221">
    <property type="entry name" value="SMALL-CONDUCTANCE MECHANOSENSITIVE CHANNEL"/>
    <property type="match status" value="1"/>
</dbReference>
<comment type="similarity">
    <text evidence="2">Belongs to the MscS (TC 1.A.23) family.</text>
</comment>
<keyword evidence="3" id="KW-1003">Cell membrane</keyword>
<name>A0A8J7P823_9BACT</name>
<evidence type="ECO:0000259" key="9">
    <source>
        <dbReference type="Pfam" id="PF21082"/>
    </source>
</evidence>
<dbReference type="InterPro" id="IPR006685">
    <property type="entry name" value="MscS_channel_2nd"/>
</dbReference>
<dbReference type="InterPro" id="IPR049278">
    <property type="entry name" value="MS_channel_C"/>
</dbReference>
<dbReference type="InterPro" id="IPR011066">
    <property type="entry name" value="MscS_channel_C_sf"/>
</dbReference>
<dbReference type="Gene3D" id="3.30.70.100">
    <property type="match status" value="1"/>
</dbReference>